<dbReference type="HOGENOM" id="CLU_2087351_0_0_1"/>
<evidence type="ECO:0000313" key="1">
    <source>
        <dbReference type="EMBL" id="EDV37071.1"/>
    </source>
</evidence>
<dbReference type="OrthoDB" id="7859231at2759"/>
<dbReference type="KEGG" id="dan:6494482"/>
<keyword evidence="3" id="KW-1185">Reference proteome</keyword>
<dbReference type="Proteomes" id="UP000007801">
    <property type="component" value="Unassembled WGS sequence"/>
</dbReference>
<reference evidence="1" key="2">
    <citation type="journal article" date="2008" name="Bioinformatics">
        <title>Assembly reconciliation.</title>
        <authorList>
            <person name="Zimin A.V."/>
            <person name="Smith D.R."/>
            <person name="Sutton G."/>
            <person name="Yorke J.A."/>
        </authorList>
    </citation>
    <scope>NUCLEOTIDE SEQUENCE</scope>
    <source>
        <strain evidence="1">TSC#14024-0371.13</strain>
    </source>
</reference>
<name>B3MJ05_DROAN</name>
<dbReference type="GeneID" id="6494482"/>
<dbReference type="eggNOG" id="ENOG502T992">
    <property type="taxonomic scope" value="Eukaryota"/>
</dbReference>
<proteinExistence type="predicted"/>
<dbReference type="AlphaFoldDB" id="B3MJ05"/>
<evidence type="ECO:0000313" key="2">
    <source>
        <dbReference type="EMBL" id="KPU76594.1"/>
    </source>
</evidence>
<gene>
    <name evidence="1" type="primary">Dana\GF11618</name>
    <name evidence="1" type="synonym">dana_GLEANR_11662</name>
    <name evidence="1" type="ORF">GF11618</name>
</gene>
<organism evidence="1 3">
    <name type="scientific">Drosophila ananassae</name>
    <name type="common">Fruit fly</name>
    <dbReference type="NCBI Taxonomy" id="7217"/>
    <lineage>
        <taxon>Eukaryota</taxon>
        <taxon>Metazoa</taxon>
        <taxon>Ecdysozoa</taxon>
        <taxon>Arthropoda</taxon>
        <taxon>Hexapoda</taxon>
        <taxon>Insecta</taxon>
        <taxon>Pterygota</taxon>
        <taxon>Neoptera</taxon>
        <taxon>Endopterygota</taxon>
        <taxon>Diptera</taxon>
        <taxon>Brachycera</taxon>
        <taxon>Muscomorpha</taxon>
        <taxon>Ephydroidea</taxon>
        <taxon>Drosophilidae</taxon>
        <taxon>Drosophila</taxon>
        <taxon>Sophophora</taxon>
    </lineage>
</organism>
<reference evidence="1" key="3">
    <citation type="submission" date="2015-10" db="EMBL/GenBank/DDBJ databases">
        <authorList>
            <consortium name="FlyBase"/>
        </authorList>
    </citation>
    <scope>NUCLEOTIDE SEQUENCE</scope>
    <source>
        <strain evidence="1">TSC#14024-0371.13</strain>
    </source>
</reference>
<dbReference type="EMBL" id="CH902619">
    <property type="protein sequence ID" value="KPU76594.1"/>
    <property type="molecule type" value="Genomic_DNA"/>
</dbReference>
<evidence type="ECO:0000313" key="3">
    <source>
        <dbReference type="Proteomes" id="UP000007801"/>
    </source>
</evidence>
<dbReference type="OMA" id="DYRLYLC"/>
<protein>
    <submittedName>
        <fullName evidence="1">Uncharacterized protein, isoform A</fullName>
    </submittedName>
    <submittedName>
        <fullName evidence="2">Uncharacterized protein, isoform B</fullName>
    </submittedName>
</protein>
<dbReference type="EMBL" id="CH902619">
    <property type="protein sequence ID" value="EDV37071.1"/>
    <property type="molecule type" value="Genomic_DNA"/>
</dbReference>
<sequence length="114" mass="13625">MVMNSSDQRLYMCSSCFERCHWYDLSKKEHHCPRCRLPPKFCANCDQQFEPREKTVLYCKRCDFYMQKNAAVRPQGLDRPEEEARTSSSFAERWQEIKTVTGIVDDMDDMYMSE</sequence>
<reference evidence="1 3" key="1">
    <citation type="journal article" date="2007" name="Nature">
        <title>Evolution of genes and genomes on the Drosophila phylogeny.</title>
        <authorList>
            <consortium name="Drosophila 12 Genomes Consortium"/>
            <person name="Clark A.G."/>
            <person name="Eisen M.B."/>
            <person name="Smith D.R."/>
            <person name="Bergman C.M."/>
            <person name="Oliver B."/>
            <person name="Markow T.A."/>
            <person name="Kaufman T.C."/>
            <person name="Kellis M."/>
            <person name="Gelbart W."/>
            <person name="Iyer V.N."/>
            <person name="Pollard D.A."/>
            <person name="Sackton T.B."/>
            <person name="Larracuente A.M."/>
            <person name="Singh N.D."/>
            <person name="Abad J.P."/>
            <person name="Abt D.N."/>
            <person name="Adryan B."/>
            <person name="Aguade M."/>
            <person name="Akashi H."/>
            <person name="Anderson W.W."/>
            <person name="Aquadro C.F."/>
            <person name="Ardell D.H."/>
            <person name="Arguello R."/>
            <person name="Artieri C.G."/>
            <person name="Barbash D.A."/>
            <person name="Barker D."/>
            <person name="Barsanti P."/>
            <person name="Batterham P."/>
            <person name="Batzoglou S."/>
            <person name="Begun D."/>
            <person name="Bhutkar A."/>
            <person name="Blanco E."/>
            <person name="Bosak S.A."/>
            <person name="Bradley R.K."/>
            <person name="Brand A.D."/>
            <person name="Brent M.R."/>
            <person name="Brooks A.N."/>
            <person name="Brown R.H."/>
            <person name="Butlin R.K."/>
            <person name="Caggese C."/>
            <person name="Calvi B.R."/>
            <person name="Bernardo de Carvalho A."/>
            <person name="Caspi A."/>
            <person name="Castrezana S."/>
            <person name="Celniker S.E."/>
            <person name="Chang J.L."/>
            <person name="Chapple C."/>
            <person name="Chatterji S."/>
            <person name="Chinwalla A."/>
            <person name="Civetta A."/>
            <person name="Clifton S.W."/>
            <person name="Comeron J.M."/>
            <person name="Costello J.C."/>
            <person name="Coyne J.A."/>
            <person name="Daub J."/>
            <person name="David R.G."/>
            <person name="Delcher A.L."/>
            <person name="Delehaunty K."/>
            <person name="Do C.B."/>
            <person name="Ebling H."/>
            <person name="Edwards K."/>
            <person name="Eickbush T."/>
            <person name="Evans J.D."/>
            <person name="Filipski A."/>
            <person name="Findeiss S."/>
            <person name="Freyhult E."/>
            <person name="Fulton L."/>
            <person name="Fulton R."/>
            <person name="Garcia A.C."/>
            <person name="Gardiner A."/>
            <person name="Garfield D.A."/>
            <person name="Garvin B.E."/>
            <person name="Gibson G."/>
            <person name="Gilbert D."/>
            <person name="Gnerre S."/>
            <person name="Godfrey J."/>
            <person name="Good R."/>
            <person name="Gotea V."/>
            <person name="Gravely B."/>
            <person name="Greenberg A.J."/>
            <person name="Griffiths-Jones S."/>
            <person name="Gross S."/>
            <person name="Guigo R."/>
            <person name="Gustafson E.A."/>
            <person name="Haerty W."/>
            <person name="Hahn M.W."/>
            <person name="Halligan D.L."/>
            <person name="Halpern A.L."/>
            <person name="Halter G.M."/>
            <person name="Han M.V."/>
            <person name="Heger A."/>
            <person name="Hillier L."/>
            <person name="Hinrichs A.S."/>
            <person name="Holmes I."/>
            <person name="Hoskins R.A."/>
            <person name="Hubisz M.J."/>
            <person name="Hultmark D."/>
            <person name="Huntley M.A."/>
            <person name="Jaffe D.B."/>
            <person name="Jagadeeshan S."/>
            <person name="Jeck W.R."/>
            <person name="Johnson J."/>
            <person name="Jones C.D."/>
            <person name="Jordan W.C."/>
            <person name="Karpen G.H."/>
            <person name="Kataoka E."/>
            <person name="Keightley P.D."/>
            <person name="Kheradpour P."/>
            <person name="Kirkness E.F."/>
            <person name="Koerich L.B."/>
            <person name="Kristiansen K."/>
            <person name="Kudrna D."/>
            <person name="Kulathinal R.J."/>
            <person name="Kumar S."/>
            <person name="Kwok R."/>
            <person name="Lander E."/>
            <person name="Langley C.H."/>
            <person name="Lapoint R."/>
            <person name="Lazzaro B.P."/>
            <person name="Lee S.J."/>
            <person name="Levesque L."/>
            <person name="Li R."/>
            <person name="Lin C.F."/>
            <person name="Lin M.F."/>
            <person name="Lindblad-Toh K."/>
            <person name="Llopart A."/>
            <person name="Long M."/>
            <person name="Low L."/>
            <person name="Lozovsky E."/>
            <person name="Lu J."/>
            <person name="Luo M."/>
            <person name="Machado C.A."/>
            <person name="Makalowski W."/>
            <person name="Marzo M."/>
            <person name="Matsuda M."/>
            <person name="Matzkin L."/>
            <person name="McAllister B."/>
            <person name="McBride C.S."/>
            <person name="McKernan B."/>
            <person name="McKernan K."/>
            <person name="Mendez-Lago M."/>
            <person name="Minx P."/>
            <person name="Mollenhauer M.U."/>
            <person name="Montooth K."/>
            <person name="Mount S.M."/>
            <person name="Mu X."/>
            <person name="Myers E."/>
            <person name="Negre B."/>
            <person name="Newfeld S."/>
            <person name="Nielsen R."/>
            <person name="Noor M.A."/>
            <person name="O'Grady P."/>
            <person name="Pachter L."/>
            <person name="Papaceit M."/>
            <person name="Parisi M.J."/>
            <person name="Parisi M."/>
            <person name="Parts L."/>
            <person name="Pedersen J.S."/>
            <person name="Pesole G."/>
            <person name="Phillippy A.M."/>
            <person name="Ponting C.P."/>
            <person name="Pop M."/>
            <person name="Porcelli D."/>
            <person name="Powell J.R."/>
            <person name="Prohaska S."/>
            <person name="Pruitt K."/>
            <person name="Puig M."/>
            <person name="Quesneville H."/>
            <person name="Ram K.R."/>
            <person name="Rand D."/>
            <person name="Rasmussen M.D."/>
            <person name="Reed L.K."/>
            <person name="Reenan R."/>
            <person name="Reily A."/>
            <person name="Remington K.A."/>
            <person name="Rieger T.T."/>
            <person name="Ritchie M.G."/>
            <person name="Robin C."/>
            <person name="Rogers Y.H."/>
            <person name="Rohde C."/>
            <person name="Rozas J."/>
            <person name="Rubenfield M.J."/>
            <person name="Ruiz A."/>
            <person name="Russo S."/>
            <person name="Salzberg S.L."/>
            <person name="Sanchez-Gracia A."/>
            <person name="Saranga D.J."/>
            <person name="Sato H."/>
            <person name="Schaeffer S.W."/>
            <person name="Schatz M.C."/>
            <person name="Schlenke T."/>
            <person name="Schwartz R."/>
            <person name="Segarra C."/>
            <person name="Singh R.S."/>
            <person name="Sirot L."/>
            <person name="Sirota M."/>
            <person name="Sisneros N.B."/>
            <person name="Smith C.D."/>
            <person name="Smith T.F."/>
            <person name="Spieth J."/>
            <person name="Stage D.E."/>
            <person name="Stark A."/>
            <person name="Stephan W."/>
            <person name="Strausberg R.L."/>
            <person name="Strempel S."/>
            <person name="Sturgill D."/>
            <person name="Sutton G."/>
            <person name="Sutton G.G."/>
            <person name="Tao W."/>
            <person name="Teichmann S."/>
            <person name="Tobari Y.N."/>
            <person name="Tomimura Y."/>
            <person name="Tsolas J.M."/>
            <person name="Valente V.L."/>
            <person name="Venter E."/>
            <person name="Venter J.C."/>
            <person name="Vicario S."/>
            <person name="Vieira F.G."/>
            <person name="Vilella A.J."/>
            <person name="Villasante A."/>
            <person name="Walenz B."/>
            <person name="Wang J."/>
            <person name="Wasserman M."/>
            <person name="Watts T."/>
            <person name="Wilson D."/>
            <person name="Wilson R.K."/>
            <person name="Wing R.A."/>
            <person name="Wolfner M.F."/>
            <person name="Wong A."/>
            <person name="Wong G.K."/>
            <person name="Wu C.I."/>
            <person name="Wu G."/>
            <person name="Yamamoto D."/>
            <person name="Yang H.P."/>
            <person name="Yang S.P."/>
            <person name="Yorke J.A."/>
            <person name="Yoshida K."/>
            <person name="Zdobnov E."/>
            <person name="Zhang P."/>
            <person name="Zhang Y."/>
            <person name="Zimin A.V."/>
            <person name="Baldwin J."/>
            <person name="Abdouelleil A."/>
            <person name="Abdulkadir J."/>
            <person name="Abebe A."/>
            <person name="Abera B."/>
            <person name="Abreu J."/>
            <person name="Acer S.C."/>
            <person name="Aftuck L."/>
            <person name="Alexander A."/>
            <person name="An P."/>
            <person name="Anderson E."/>
            <person name="Anderson S."/>
            <person name="Arachi H."/>
            <person name="Azer M."/>
            <person name="Bachantsang P."/>
            <person name="Barry A."/>
            <person name="Bayul T."/>
            <person name="Berlin A."/>
            <person name="Bessette D."/>
            <person name="Bloom T."/>
            <person name="Blye J."/>
            <person name="Boguslavskiy L."/>
            <person name="Bonnet C."/>
            <person name="Boukhgalter B."/>
            <person name="Bourzgui I."/>
            <person name="Brown A."/>
            <person name="Cahill P."/>
            <person name="Channer S."/>
            <person name="Cheshatsang Y."/>
            <person name="Chuda L."/>
            <person name="Citroen M."/>
            <person name="Collymore A."/>
            <person name="Cooke P."/>
            <person name="Costello M."/>
            <person name="D'Aco K."/>
            <person name="Daza R."/>
            <person name="De Haan G."/>
            <person name="DeGray S."/>
            <person name="DeMaso C."/>
            <person name="Dhargay N."/>
            <person name="Dooley K."/>
            <person name="Dooley E."/>
            <person name="Doricent M."/>
            <person name="Dorje P."/>
            <person name="Dorjee K."/>
            <person name="Dupes A."/>
            <person name="Elong R."/>
            <person name="Falk J."/>
            <person name="Farina A."/>
            <person name="Faro S."/>
            <person name="Ferguson D."/>
            <person name="Fisher S."/>
            <person name="Foley C.D."/>
            <person name="Franke A."/>
            <person name="Friedrich D."/>
            <person name="Gadbois L."/>
            <person name="Gearin G."/>
            <person name="Gearin C.R."/>
            <person name="Giannoukos G."/>
            <person name="Goode T."/>
            <person name="Graham J."/>
            <person name="Grandbois E."/>
            <person name="Grewal S."/>
            <person name="Gyaltsen K."/>
            <person name="Hafez N."/>
            <person name="Hagos B."/>
            <person name="Hall J."/>
            <person name="Henson C."/>
            <person name="Hollinger A."/>
            <person name="Honan T."/>
            <person name="Huard M.D."/>
            <person name="Hughes L."/>
            <person name="Hurhula B."/>
            <person name="Husby M.E."/>
            <person name="Kamat A."/>
            <person name="Kanga B."/>
            <person name="Kashin S."/>
            <person name="Khazanovich D."/>
            <person name="Kisner P."/>
            <person name="Lance K."/>
            <person name="Lara M."/>
            <person name="Lee W."/>
            <person name="Lennon N."/>
            <person name="Letendre F."/>
            <person name="LeVine R."/>
            <person name="Lipovsky A."/>
            <person name="Liu X."/>
            <person name="Liu J."/>
            <person name="Liu S."/>
            <person name="Lokyitsang T."/>
            <person name="Lokyitsang Y."/>
            <person name="Lubonja R."/>
            <person name="Lui A."/>
            <person name="MacDonald P."/>
            <person name="Magnisalis V."/>
            <person name="Maru K."/>
            <person name="Matthews C."/>
            <person name="McCusker W."/>
            <person name="McDonough S."/>
            <person name="Mehta T."/>
            <person name="Meldrim J."/>
            <person name="Meneus L."/>
            <person name="Mihai O."/>
            <person name="Mihalev A."/>
            <person name="Mihova T."/>
            <person name="Mittelman R."/>
            <person name="Mlenga V."/>
            <person name="Montmayeur A."/>
            <person name="Mulrain L."/>
            <person name="Navidi A."/>
            <person name="Naylor J."/>
            <person name="Negash T."/>
            <person name="Nguyen T."/>
            <person name="Nguyen N."/>
            <person name="Nicol R."/>
            <person name="Norbu C."/>
            <person name="Norbu N."/>
            <person name="Novod N."/>
            <person name="O'Neill B."/>
            <person name="Osman S."/>
            <person name="Markiewicz E."/>
            <person name="Oyono O.L."/>
            <person name="Patti C."/>
            <person name="Phunkhang P."/>
            <person name="Pierre F."/>
            <person name="Priest M."/>
            <person name="Raghuraman S."/>
            <person name="Rege F."/>
            <person name="Reyes R."/>
            <person name="Rise C."/>
            <person name="Rogov P."/>
            <person name="Ross K."/>
            <person name="Ryan E."/>
            <person name="Settipalli S."/>
            <person name="Shea T."/>
            <person name="Sherpa N."/>
            <person name="Shi L."/>
            <person name="Shih D."/>
            <person name="Sparrow T."/>
            <person name="Spaulding J."/>
            <person name="Stalker J."/>
            <person name="Stange-Thomann N."/>
            <person name="Stavropoulos S."/>
            <person name="Stone C."/>
            <person name="Strader C."/>
            <person name="Tesfaye S."/>
            <person name="Thomson T."/>
            <person name="Thoulutsang Y."/>
            <person name="Thoulutsang D."/>
            <person name="Topham K."/>
            <person name="Topping I."/>
            <person name="Tsamla T."/>
            <person name="Vassiliev H."/>
            <person name="Vo A."/>
            <person name="Wangchuk T."/>
            <person name="Wangdi T."/>
            <person name="Weiand M."/>
            <person name="Wilkinson J."/>
            <person name="Wilson A."/>
            <person name="Yadav S."/>
            <person name="Young G."/>
            <person name="Yu Q."/>
            <person name="Zembek L."/>
            <person name="Zhong D."/>
            <person name="Zimmer A."/>
            <person name="Zwirko Z."/>
            <person name="Jaffe D.B."/>
            <person name="Alvarez P."/>
            <person name="Brockman W."/>
            <person name="Butler J."/>
            <person name="Chin C."/>
            <person name="Gnerre S."/>
            <person name="Grabherr M."/>
            <person name="Kleber M."/>
            <person name="Mauceli E."/>
            <person name="MacCallum I."/>
        </authorList>
    </citation>
    <scope>NUCLEOTIDE SEQUENCE [LARGE SCALE GENOMIC DNA]</scope>
    <source>
        <strain evidence="1">TSC#14024-0371.13</strain>
        <strain evidence="3">Tucson 14024-0371.13</strain>
    </source>
</reference>
<accession>B3MJ05</accession>